<proteinExistence type="predicted"/>
<organism evidence="1 2">
    <name type="scientific">Chloebia gouldiae</name>
    <name type="common">Gouldian finch</name>
    <name type="synonym">Erythrura gouldiae</name>
    <dbReference type="NCBI Taxonomy" id="44316"/>
    <lineage>
        <taxon>Eukaryota</taxon>
        <taxon>Metazoa</taxon>
        <taxon>Chordata</taxon>
        <taxon>Craniata</taxon>
        <taxon>Vertebrata</taxon>
        <taxon>Euteleostomi</taxon>
        <taxon>Archelosauria</taxon>
        <taxon>Archosauria</taxon>
        <taxon>Dinosauria</taxon>
        <taxon>Saurischia</taxon>
        <taxon>Theropoda</taxon>
        <taxon>Coelurosauria</taxon>
        <taxon>Aves</taxon>
        <taxon>Neognathae</taxon>
        <taxon>Neoaves</taxon>
        <taxon>Telluraves</taxon>
        <taxon>Australaves</taxon>
        <taxon>Passeriformes</taxon>
        <taxon>Passeroidea</taxon>
        <taxon>Passeridae</taxon>
        <taxon>Chloebia</taxon>
    </lineage>
</organism>
<evidence type="ECO:0000313" key="2">
    <source>
        <dbReference type="Proteomes" id="UP000276834"/>
    </source>
</evidence>
<sequence length="120" mass="13196">MKRICEGSCILSCPALTLHGFQLSPAVPCSCLVSYVKQNKITEGLELQKAEIRALPLPWCSGDMKDEEEFKEEDESHGVKCSVNLGAIITSATEIPGHIHSSSNKLLTTRNIIKIPCWMP</sequence>
<accession>A0A3L8SXI7</accession>
<dbReference type="Proteomes" id="UP000276834">
    <property type="component" value="Unassembled WGS sequence"/>
</dbReference>
<evidence type="ECO:0000313" key="1">
    <source>
        <dbReference type="EMBL" id="RLW10473.1"/>
    </source>
</evidence>
<reference evidence="1 2" key="1">
    <citation type="journal article" date="2018" name="Proc. R. Soc. B">
        <title>A non-coding region near Follistatin controls head colour polymorphism in the Gouldian finch.</title>
        <authorList>
            <person name="Toomey M.B."/>
            <person name="Marques C.I."/>
            <person name="Andrade P."/>
            <person name="Araujo P.M."/>
            <person name="Sabatino S."/>
            <person name="Gazda M.A."/>
            <person name="Afonso S."/>
            <person name="Lopes R.J."/>
            <person name="Corbo J.C."/>
            <person name="Carneiro M."/>
        </authorList>
    </citation>
    <scope>NUCLEOTIDE SEQUENCE [LARGE SCALE GENOMIC DNA]</scope>
    <source>
        <strain evidence="1">Red01</strain>
        <tissue evidence="1">Muscle</tissue>
    </source>
</reference>
<comment type="caution">
    <text evidence="1">The sequence shown here is derived from an EMBL/GenBank/DDBJ whole genome shotgun (WGS) entry which is preliminary data.</text>
</comment>
<name>A0A3L8SXI7_CHLGU</name>
<dbReference type="EMBL" id="QUSF01000004">
    <property type="protein sequence ID" value="RLW10473.1"/>
    <property type="molecule type" value="Genomic_DNA"/>
</dbReference>
<gene>
    <name evidence="1" type="ORF">DV515_00001945</name>
</gene>
<protein>
    <submittedName>
        <fullName evidence="1">Uncharacterized protein</fullName>
    </submittedName>
</protein>
<dbReference type="AlphaFoldDB" id="A0A3L8SXI7"/>
<keyword evidence="2" id="KW-1185">Reference proteome</keyword>